<evidence type="ECO:0000256" key="4">
    <source>
        <dbReference type="ARBA" id="ARBA00022448"/>
    </source>
</evidence>
<feature type="compositionally biased region" description="Low complexity" evidence="17">
    <location>
        <begin position="947"/>
        <end position="984"/>
    </location>
</feature>
<dbReference type="FunFam" id="3.90.1440.10:FF:000002">
    <property type="entry name" value="Protein translocase subunit SecA"/>
    <property type="match status" value="1"/>
</dbReference>
<dbReference type="PRINTS" id="PR00906">
    <property type="entry name" value="SECA"/>
</dbReference>
<dbReference type="GO" id="GO:0008564">
    <property type="term" value="F:protein-exporting ATPase activity"/>
    <property type="evidence" value="ECO:0007669"/>
    <property type="project" value="UniProtKB-EC"/>
</dbReference>
<dbReference type="InterPro" id="IPR011116">
    <property type="entry name" value="SecA_Wing/Scaffold"/>
</dbReference>
<protein>
    <recommendedName>
        <fullName evidence="15 16">Protein translocase subunit SecA</fullName>
        <ecNumber evidence="15">7.4.2.8</ecNumber>
    </recommendedName>
</protein>
<dbReference type="PROSITE" id="PS51196">
    <property type="entry name" value="SECA_MOTOR_DEAD"/>
    <property type="match status" value="1"/>
</dbReference>
<dbReference type="PANTHER" id="PTHR30612:SF0">
    <property type="entry name" value="CHLOROPLAST PROTEIN-TRANSPORTING ATPASE"/>
    <property type="match status" value="1"/>
</dbReference>
<comment type="catalytic activity">
    <reaction evidence="15">
        <text>ATP + H2O + cellular proteinSide 1 = ADP + phosphate + cellular proteinSide 2.</text>
        <dbReference type="EC" id="7.4.2.8"/>
    </reaction>
</comment>
<evidence type="ECO:0000256" key="6">
    <source>
        <dbReference type="ARBA" id="ARBA00022490"/>
    </source>
</evidence>
<dbReference type="InterPro" id="IPR004027">
    <property type="entry name" value="SEC_C_motif"/>
</dbReference>
<dbReference type="InterPro" id="IPR036670">
    <property type="entry name" value="SecA_X-link_sf"/>
</dbReference>
<evidence type="ECO:0000256" key="11">
    <source>
        <dbReference type="ARBA" id="ARBA00022927"/>
    </source>
</evidence>
<sequence>MARPSPARPAKGTISVFNKTLAKIFGTSNERAVKRLLPTLAKINAFEEDLKGLTDDQLRAKTAEFQAHIETRRNAVPHGELKTMDERTSYREAVHAVETEALDEILPEAFAVTREAARRVLGMRHYDVQMIGGMVLHSGKIAEMKTGEGKTLVATLPCYLNALAGRGVHVVTVNDYLAKRDAEWMGKVYGFLGLSVGVIVHDLSDEQRREAYASDITYGTNNEFGFDYLRDNMKFDLKDMVQREHFYCIVDEVDSILIDEARTPLIISGPTDRTTDKYGIANGIIPQLEEGEMIEDFEAQSKTWTGDFVVDEKARAITVTDDGWLRIEKLLGIGNIADPENWDMKHHVETAIKAHNLYKRDVEYVVKDGEVIIVDTFTGRLMPGRRWSDGLHQAVEAKEGVEVRKEDQTLATITFQNYFRLYKKLSGMTGTAETEAAEFEKIYKLDIVVIPTNRQMLRIENSDVVYRTAKEKYFAVGEEIERLHAAKQPVLVGTTSIEKSELLSDILRRKGVRHVVLNAKFHEKEAEIVAQAGRLGMVTIATNMAGRGTDILLGGNAEFMARQDMVKRNLARVVSPAEGAIHPVAAAGFTRFYYQGQEFEVPEQLWSDTFAAHSTATKAEREDVVNAGGLHILGTERHESRRVDNQLRGRAGRQGDPGSSRFFLSLEDDLMRIFAREWISTLLQRLGMEEGVPIESKMISNRIEKAQEQVESQNFEARKHVLEYDDVMNKQREAVYSLRRQLLEGVEQRELIVDDYTATILSTVLDQAIPAKAQPHQWDIEKLWQQVYEVFGAKFNEGPDAIDAEALTRHDLGETIFEKLGERYKVKEQILGEAQMRYHERVVMLSVLDGLWKEHLLNMDHLKEGIGLRGYAQQDPLVAYKKESFEMFETMMLTFQEQTARHLYRMQILAPDGTPIETPEQLAQLQASHQQRLAQTPPPPQMPTPDPTHWQPQQQQQRIPTSTHEVAGGFPRQQQPQQMQGGVPPQTTIDKLEREFELRKQRELEAARQAGGSASNGSTPQRSGKEMGRNDLCFCGSGKKYKKCHGATA</sequence>
<feature type="binding site" evidence="15">
    <location>
        <position position="129"/>
    </location>
    <ligand>
        <name>ATP</name>
        <dbReference type="ChEBI" id="CHEBI:30616"/>
    </ligand>
</feature>
<dbReference type="InterPro" id="IPR044722">
    <property type="entry name" value="SecA_SF2_C"/>
</dbReference>
<keyword evidence="7" id="KW-0479">Metal-binding</keyword>
<dbReference type="Pfam" id="PF01043">
    <property type="entry name" value="SecA_PP_bind"/>
    <property type="match status" value="1"/>
</dbReference>
<evidence type="ECO:0000256" key="10">
    <source>
        <dbReference type="ARBA" id="ARBA00022840"/>
    </source>
</evidence>
<feature type="binding site" evidence="15">
    <location>
        <begin position="147"/>
        <end position="151"/>
    </location>
    <ligand>
        <name>ATP</name>
        <dbReference type="ChEBI" id="CHEBI:30616"/>
    </ligand>
</feature>
<name>A0A1H5T0W6_9BACT</name>
<dbReference type="NCBIfam" id="TIGR00963">
    <property type="entry name" value="secA"/>
    <property type="match status" value="1"/>
</dbReference>
<keyword evidence="8 15" id="KW-0547">Nucleotide-binding</keyword>
<proteinExistence type="inferred from homology"/>
<feature type="binding site" evidence="15">
    <location>
        <position position="550"/>
    </location>
    <ligand>
        <name>ATP</name>
        <dbReference type="ChEBI" id="CHEBI:30616"/>
    </ligand>
</feature>
<dbReference type="InterPro" id="IPR014001">
    <property type="entry name" value="Helicase_ATP-bd"/>
</dbReference>
<dbReference type="EMBL" id="FNVA01000001">
    <property type="protein sequence ID" value="SEF56522.1"/>
    <property type="molecule type" value="Genomic_DNA"/>
</dbReference>
<dbReference type="GO" id="GO:0005886">
    <property type="term" value="C:plasma membrane"/>
    <property type="evidence" value="ECO:0007669"/>
    <property type="project" value="UniProtKB-SubCell"/>
</dbReference>
<evidence type="ECO:0000313" key="21">
    <source>
        <dbReference type="Proteomes" id="UP000236728"/>
    </source>
</evidence>
<reference evidence="20 21" key="1">
    <citation type="submission" date="2016-10" db="EMBL/GenBank/DDBJ databases">
        <authorList>
            <person name="de Groot N.N."/>
        </authorList>
    </citation>
    <scope>NUCLEOTIDE SEQUENCE [LARGE SCALE GENOMIC DNA]</scope>
    <source>
        <strain evidence="20 21">DSM 22489</strain>
    </source>
</reference>
<keyword evidence="13 15" id="KW-0811">Translocation</keyword>
<feature type="region of interest" description="Disordered" evidence="17">
    <location>
        <begin position="1000"/>
        <end position="1049"/>
    </location>
</feature>
<feature type="compositionally biased region" description="Polar residues" evidence="17">
    <location>
        <begin position="923"/>
        <end position="934"/>
    </location>
</feature>
<evidence type="ECO:0000256" key="17">
    <source>
        <dbReference type="SAM" id="MobiDB-lite"/>
    </source>
</evidence>
<feature type="region of interest" description="Disordered" evidence="17">
    <location>
        <begin position="923"/>
        <end position="984"/>
    </location>
</feature>
<dbReference type="GO" id="GO:0043952">
    <property type="term" value="P:protein transport by the Sec complex"/>
    <property type="evidence" value="ECO:0007669"/>
    <property type="project" value="TreeGrafter"/>
</dbReference>
<keyword evidence="4 15" id="KW-0813">Transport</keyword>
<dbReference type="PROSITE" id="PS51192">
    <property type="entry name" value="HELICASE_ATP_BIND_1"/>
    <property type="match status" value="1"/>
</dbReference>
<dbReference type="Pfam" id="PF02810">
    <property type="entry name" value="SEC-C"/>
    <property type="match status" value="1"/>
</dbReference>
<dbReference type="NCBIfam" id="NF009538">
    <property type="entry name" value="PRK12904.1"/>
    <property type="match status" value="1"/>
</dbReference>
<evidence type="ECO:0000256" key="5">
    <source>
        <dbReference type="ARBA" id="ARBA00022475"/>
    </source>
</evidence>
<evidence type="ECO:0000256" key="2">
    <source>
        <dbReference type="ARBA" id="ARBA00004170"/>
    </source>
</evidence>
<feature type="domain" description="SecA family profile" evidence="19">
    <location>
        <begin position="18"/>
        <end position="695"/>
    </location>
</feature>
<comment type="function">
    <text evidence="15">Part of the Sec protein translocase complex. Interacts with the SecYEG preprotein conducting channel. Has a central role in coupling the hydrolysis of ATP to the transfer of proteins into and across the cell membrane, serving as an ATP-driven molecular motor driving the stepwise translocation of polypeptide chains across the membrane.</text>
</comment>
<comment type="subunit">
    <text evidence="15">Monomer and homodimer. Part of the essential Sec protein translocation apparatus which comprises SecA, SecYEG and auxiliary proteins SecDF. Other proteins may also be involved.</text>
</comment>
<dbReference type="Proteomes" id="UP000236728">
    <property type="component" value="Unassembled WGS sequence"/>
</dbReference>
<dbReference type="GO" id="GO:0006605">
    <property type="term" value="P:protein targeting"/>
    <property type="evidence" value="ECO:0007669"/>
    <property type="project" value="UniProtKB-UniRule"/>
</dbReference>
<dbReference type="Gene3D" id="3.10.450.50">
    <property type="match status" value="1"/>
</dbReference>
<dbReference type="InterPro" id="IPR027417">
    <property type="entry name" value="P-loop_NTPase"/>
</dbReference>
<comment type="cofactor">
    <cofactor evidence="1">
        <name>Zn(2+)</name>
        <dbReference type="ChEBI" id="CHEBI:29105"/>
    </cofactor>
</comment>
<gene>
    <name evidence="15" type="primary">secA</name>
    <name evidence="20" type="ORF">SAMN05421819_0433</name>
</gene>
<dbReference type="EC" id="7.4.2.8" evidence="15"/>
<dbReference type="GO" id="GO:0017038">
    <property type="term" value="P:protein import"/>
    <property type="evidence" value="ECO:0007669"/>
    <property type="project" value="InterPro"/>
</dbReference>
<dbReference type="HAMAP" id="MF_01382">
    <property type="entry name" value="SecA"/>
    <property type="match status" value="1"/>
</dbReference>
<evidence type="ECO:0000259" key="18">
    <source>
        <dbReference type="PROSITE" id="PS51192"/>
    </source>
</evidence>
<dbReference type="CDD" id="cd18803">
    <property type="entry name" value="SF2_C_secA"/>
    <property type="match status" value="1"/>
</dbReference>
<evidence type="ECO:0000256" key="13">
    <source>
        <dbReference type="ARBA" id="ARBA00023010"/>
    </source>
</evidence>
<organism evidence="20 21">
    <name type="scientific">Bryocella elongata</name>
    <dbReference type="NCBI Taxonomy" id="863522"/>
    <lineage>
        <taxon>Bacteria</taxon>
        <taxon>Pseudomonadati</taxon>
        <taxon>Acidobacteriota</taxon>
        <taxon>Terriglobia</taxon>
        <taxon>Terriglobales</taxon>
        <taxon>Acidobacteriaceae</taxon>
        <taxon>Bryocella</taxon>
    </lineage>
</organism>
<comment type="similarity">
    <text evidence="3 15 16">Belongs to the SecA family.</text>
</comment>
<dbReference type="GO" id="GO:0005524">
    <property type="term" value="F:ATP binding"/>
    <property type="evidence" value="ECO:0007669"/>
    <property type="project" value="UniProtKB-UniRule"/>
</dbReference>
<dbReference type="Pfam" id="PF07516">
    <property type="entry name" value="SecA_SW"/>
    <property type="match status" value="1"/>
</dbReference>
<dbReference type="InterPro" id="IPR011130">
    <property type="entry name" value="SecA_preprotein_X-link_dom"/>
</dbReference>
<dbReference type="InterPro" id="IPR011115">
    <property type="entry name" value="SecA_DEAD"/>
</dbReference>
<keyword evidence="12 15" id="KW-1278">Translocase</keyword>
<dbReference type="FunFam" id="3.40.50.300:FF:000246">
    <property type="entry name" value="Preprotein translocase subunit SecA"/>
    <property type="match status" value="1"/>
</dbReference>
<evidence type="ECO:0000256" key="15">
    <source>
        <dbReference type="HAMAP-Rule" id="MF_01382"/>
    </source>
</evidence>
<dbReference type="InterPro" id="IPR014018">
    <property type="entry name" value="SecA_motor_DEAD"/>
</dbReference>
<feature type="compositionally biased region" description="Basic residues" evidence="17">
    <location>
        <begin position="1039"/>
        <end position="1049"/>
    </location>
</feature>
<keyword evidence="11 15" id="KW-0653">Protein transport</keyword>
<feature type="compositionally biased region" description="Polar residues" evidence="17">
    <location>
        <begin position="1012"/>
        <end position="1022"/>
    </location>
</feature>
<keyword evidence="5 15" id="KW-1003">Cell membrane</keyword>
<dbReference type="Gene3D" id="3.90.1440.10">
    <property type="entry name" value="SecA, preprotein cross-linking domain"/>
    <property type="match status" value="1"/>
</dbReference>
<evidence type="ECO:0000256" key="7">
    <source>
        <dbReference type="ARBA" id="ARBA00022723"/>
    </source>
</evidence>
<dbReference type="SMART" id="SM00957">
    <property type="entry name" value="SecA_DEAD"/>
    <property type="match status" value="1"/>
</dbReference>
<dbReference type="Pfam" id="PF07517">
    <property type="entry name" value="SecA_DEAD"/>
    <property type="match status" value="1"/>
</dbReference>
<evidence type="ECO:0000256" key="12">
    <source>
        <dbReference type="ARBA" id="ARBA00022967"/>
    </source>
</evidence>
<keyword evidence="10 15" id="KW-0067">ATP-binding</keyword>
<accession>A0A1H5T0W6</accession>
<evidence type="ECO:0000256" key="8">
    <source>
        <dbReference type="ARBA" id="ARBA00022741"/>
    </source>
</evidence>
<feature type="domain" description="Helicase ATP-binding" evidence="18">
    <location>
        <begin position="131"/>
        <end position="289"/>
    </location>
</feature>
<dbReference type="SMART" id="SM00958">
    <property type="entry name" value="SecA_PP_bind"/>
    <property type="match status" value="1"/>
</dbReference>
<dbReference type="CDD" id="cd17928">
    <property type="entry name" value="DEXDc_SecA"/>
    <property type="match status" value="1"/>
</dbReference>
<dbReference type="Gene3D" id="3.40.50.300">
    <property type="entry name" value="P-loop containing nucleotide triphosphate hydrolases"/>
    <property type="match status" value="2"/>
</dbReference>
<evidence type="ECO:0000259" key="19">
    <source>
        <dbReference type="PROSITE" id="PS51196"/>
    </source>
</evidence>
<dbReference type="InterPro" id="IPR036266">
    <property type="entry name" value="SecA_Wing/Scaffold_sf"/>
</dbReference>
<dbReference type="Pfam" id="PF21090">
    <property type="entry name" value="P-loop_SecA"/>
    <property type="match status" value="1"/>
</dbReference>
<evidence type="ECO:0000256" key="16">
    <source>
        <dbReference type="RuleBase" id="RU003874"/>
    </source>
</evidence>
<dbReference type="GO" id="GO:0031522">
    <property type="term" value="C:cell envelope Sec protein transport complex"/>
    <property type="evidence" value="ECO:0007669"/>
    <property type="project" value="TreeGrafter"/>
</dbReference>
<feature type="compositionally biased region" description="Pro residues" evidence="17">
    <location>
        <begin position="936"/>
        <end position="946"/>
    </location>
</feature>
<keyword evidence="6 15" id="KW-0963">Cytoplasm</keyword>
<dbReference type="GO" id="GO:0065002">
    <property type="term" value="P:intracellular protein transmembrane transport"/>
    <property type="evidence" value="ECO:0007669"/>
    <property type="project" value="UniProtKB-UniRule"/>
</dbReference>
<comment type="subcellular location">
    <subcellularLocation>
        <location evidence="15">Cell membrane</location>
        <topology evidence="15">Peripheral membrane protein</topology>
        <orientation evidence="15">Cytoplasmic side</orientation>
    </subcellularLocation>
    <subcellularLocation>
        <location evidence="15">Cytoplasm</location>
    </subcellularLocation>
    <subcellularLocation>
        <location evidence="2">Membrane</location>
        <topology evidence="2">Peripheral membrane protein</topology>
    </subcellularLocation>
    <text evidence="15">Distribution is 50-50.</text>
</comment>
<evidence type="ECO:0000256" key="1">
    <source>
        <dbReference type="ARBA" id="ARBA00001947"/>
    </source>
</evidence>
<keyword evidence="14 15" id="KW-0472">Membrane</keyword>
<evidence type="ECO:0000256" key="9">
    <source>
        <dbReference type="ARBA" id="ARBA00022833"/>
    </source>
</evidence>
<evidence type="ECO:0000256" key="3">
    <source>
        <dbReference type="ARBA" id="ARBA00007650"/>
    </source>
</evidence>
<keyword evidence="21" id="KW-1185">Reference proteome</keyword>
<dbReference type="InterPro" id="IPR000185">
    <property type="entry name" value="SecA"/>
</dbReference>
<dbReference type="SUPFAM" id="SSF81886">
    <property type="entry name" value="Helical scaffold and wing domains of SecA"/>
    <property type="match status" value="1"/>
</dbReference>
<dbReference type="SUPFAM" id="SSF52540">
    <property type="entry name" value="P-loop containing nucleoside triphosphate hydrolases"/>
    <property type="match status" value="2"/>
</dbReference>
<dbReference type="Gene3D" id="1.10.3060.10">
    <property type="entry name" value="Helical scaffold and wing domains of SecA"/>
    <property type="match status" value="1"/>
</dbReference>
<evidence type="ECO:0000313" key="20">
    <source>
        <dbReference type="EMBL" id="SEF56522.1"/>
    </source>
</evidence>
<dbReference type="InterPro" id="IPR020937">
    <property type="entry name" value="SecA_CS"/>
</dbReference>
<keyword evidence="9" id="KW-0862">Zinc</keyword>
<dbReference type="SUPFAM" id="SSF81767">
    <property type="entry name" value="Pre-protein crosslinking domain of SecA"/>
    <property type="match status" value="1"/>
</dbReference>
<dbReference type="PANTHER" id="PTHR30612">
    <property type="entry name" value="SECA INNER MEMBRANE COMPONENT OF SEC PROTEIN SECRETION SYSTEM"/>
    <property type="match status" value="1"/>
</dbReference>
<evidence type="ECO:0000256" key="14">
    <source>
        <dbReference type="ARBA" id="ARBA00023136"/>
    </source>
</evidence>
<dbReference type="GO" id="GO:0046872">
    <property type="term" value="F:metal ion binding"/>
    <property type="evidence" value="ECO:0007669"/>
    <property type="project" value="UniProtKB-KW"/>
</dbReference>
<dbReference type="AlphaFoldDB" id="A0A1H5T0W6"/>
<dbReference type="PROSITE" id="PS01312">
    <property type="entry name" value="SECA"/>
    <property type="match status" value="1"/>
</dbReference>
<dbReference type="GO" id="GO:0005829">
    <property type="term" value="C:cytosol"/>
    <property type="evidence" value="ECO:0007669"/>
    <property type="project" value="TreeGrafter"/>
</dbReference>